<dbReference type="InterPro" id="IPR012337">
    <property type="entry name" value="RNaseH-like_sf"/>
</dbReference>
<dbReference type="Pfam" id="PF11858">
    <property type="entry name" value="DUF3378"/>
    <property type="match status" value="1"/>
</dbReference>
<dbReference type="Gene3D" id="3.30.420.10">
    <property type="entry name" value="Ribonuclease H-like superfamily/Ribonuclease H"/>
    <property type="match status" value="1"/>
</dbReference>
<comment type="catalytic activity">
    <reaction evidence="2">
        <text>Endonucleolytic cleavage to 5'-phosphomonoester.</text>
        <dbReference type="EC" id="3.1.26.4"/>
    </reaction>
</comment>
<dbReference type="InterPro" id="IPR024568">
    <property type="entry name" value="RNase_HIII_N"/>
</dbReference>
<dbReference type="KEGG" id="apal:BN85409300"/>
<evidence type="ECO:0000256" key="1">
    <source>
        <dbReference type="PROSITE-ProRule" id="PRU01319"/>
    </source>
</evidence>
<dbReference type="InterPro" id="IPR024567">
    <property type="entry name" value="RNase_HII/HIII_dom"/>
</dbReference>
<dbReference type="Gene3D" id="3.30.310.10">
    <property type="entry name" value="TATA-Binding Protein"/>
    <property type="match status" value="1"/>
</dbReference>
<dbReference type="CDD" id="cd06590">
    <property type="entry name" value="RNase_HII_bacteria_HIII_like"/>
    <property type="match status" value="1"/>
</dbReference>
<dbReference type="InterPro" id="IPR036397">
    <property type="entry name" value="RNaseH_sf"/>
</dbReference>
<dbReference type="STRING" id="1318466.BN85409300"/>
<dbReference type="InterPro" id="IPR012295">
    <property type="entry name" value="TBP_dom_sf"/>
</dbReference>
<dbReference type="GO" id="GO:0004523">
    <property type="term" value="F:RNA-DNA hybrid ribonuclease activity"/>
    <property type="evidence" value="ECO:0007669"/>
    <property type="project" value="UniProtKB-EC"/>
</dbReference>
<dbReference type="PROSITE" id="PS51975">
    <property type="entry name" value="RNASE_H_2"/>
    <property type="match status" value="1"/>
</dbReference>
<dbReference type="EMBL" id="FO681347">
    <property type="protein sequence ID" value="CCV64507.1"/>
    <property type="molecule type" value="Genomic_DNA"/>
</dbReference>
<evidence type="ECO:0000256" key="2">
    <source>
        <dbReference type="RuleBase" id="RU003515"/>
    </source>
</evidence>
<dbReference type="Pfam" id="PF01351">
    <property type="entry name" value="RNase_HII"/>
    <property type="match status" value="1"/>
</dbReference>
<dbReference type="RefSeq" id="WP_026660198.1">
    <property type="nucleotide sequence ID" value="NC_022538.1"/>
</dbReference>
<keyword evidence="2" id="KW-0540">Nuclease</keyword>
<keyword evidence="5" id="KW-1185">Reference proteome</keyword>
<comment type="caution">
    <text evidence="1">Lacks conserved residue(s) required for the propagation of feature annotation.</text>
</comment>
<organism evidence="4 5">
    <name type="scientific">Alteracholeplasma palmae (strain ATCC 49389 / J233)</name>
    <name type="common">Acholeplasma palmae</name>
    <dbReference type="NCBI Taxonomy" id="1318466"/>
    <lineage>
        <taxon>Bacteria</taxon>
        <taxon>Bacillati</taxon>
        <taxon>Mycoplasmatota</taxon>
        <taxon>Mollicutes</taxon>
        <taxon>Acholeplasmatales</taxon>
        <taxon>Acholeplasmataceae</taxon>
        <taxon>Acholeplasma</taxon>
    </lineage>
</organism>
<evidence type="ECO:0000259" key="3">
    <source>
        <dbReference type="PROSITE" id="PS51975"/>
    </source>
</evidence>
<gene>
    <name evidence="4" type="primary">rnhC</name>
    <name evidence="4" type="ORF">BN85409300</name>
</gene>
<keyword evidence="2" id="KW-0255">Endonuclease</keyword>
<dbReference type="EC" id="3.1.26.4" evidence="2"/>
<feature type="domain" description="RNase H type-2" evidence="3">
    <location>
        <begin position="74"/>
        <end position="286"/>
    </location>
</feature>
<sequence length="286" mass="32428">MKHYTMNLSESQLNQLKNGYSSFIKASDSEAVFFIAEHNQTTITALKNGKVTIEGIEINNELVLIKNFLNIKDYEAVGSSDAGSLDVFGPVVICSTYVSLEDIAFLETLDIGIQRTISMKKIVEIAPIIAKRLTHSIVILKPFKYNELSKNGFNMNKIKSLLNNHMIIKTTAKIDKTIPVILEQYCNPNNYFNYLKEEKLVYRDIEFSEKSETPHISVLVSSIIAKYAYLVEMHRLSKKLNLKLKLGATKDVDEQILEVVNTHGSKVLIEVAKCNFKNITKQNIEF</sequence>
<comment type="similarity">
    <text evidence="2">Belongs to the RNase HII family.</text>
</comment>
<evidence type="ECO:0000313" key="5">
    <source>
        <dbReference type="Proteomes" id="UP000032740"/>
    </source>
</evidence>
<proteinExistence type="inferred from homology"/>
<dbReference type="AlphaFoldDB" id="U4KL62"/>
<accession>U4KL62</accession>
<evidence type="ECO:0000313" key="4">
    <source>
        <dbReference type="EMBL" id="CCV64507.1"/>
    </source>
</evidence>
<dbReference type="SUPFAM" id="SSF53098">
    <property type="entry name" value="Ribonuclease H-like"/>
    <property type="match status" value="1"/>
</dbReference>
<dbReference type="HOGENOM" id="CLU_059546_1_0_14"/>
<reference evidence="4 5" key="1">
    <citation type="journal article" date="2013" name="J. Mol. Microbiol. Biotechnol.">
        <title>Analysis of the Complete Genomes of Acholeplasma brassicae , A. palmae and A. laidlawii and Their Comparison to the Obligate Parasites from ' Candidatus Phytoplasma'.</title>
        <authorList>
            <person name="Kube M."/>
            <person name="Siewert C."/>
            <person name="Migdoll A.M."/>
            <person name="Duduk B."/>
            <person name="Holz S."/>
            <person name="Rabus R."/>
            <person name="Seemuller E."/>
            <person name="Mitrovic J."/>
            <person name="Muller I."/>
            <person name="Buttner C."/>
            <person name="Reinhardt R."/>
        </authorList>
    </citation>
    <scope>NUCLEOTIDE SEQUENCE [LARGE SCALE GENOMIC DNA]</scope>
    <source>
        <strain evidence="4 5">J233</strain>
    </source>
</reference>
<name>U4KL62_ALTPJ</name>
<dbReference type="OrthoDB" id="9777935at2"/>
<protein>
    <recommendedName>
        <fullName evidence="2">Ribonuclease</fullName>
        <ecNumber evidence="2">3.1.26.4</ecNumber>
    </recommendedName>
</protein>
<dbReference type="Proteomes" id="UP000032740">
    <property type="component" value="Chromosome"/>
</dbReference>
<dbReference type="GO" id="GO:0003723">
    <property type="term" value="F:RNA binding"/>
    <property type="evidence" value="ECO:0007669"/>
    <property type="project" value="UniProtKB-UniRule"/>
</dbReference>
<comment type="function">
    <text evidence="2">Endonuclease that specifically degrades the RNA of RNA-DNA hybrids.</text>
</comment>
<keyword evidence="2" id="KW-0378">Hydrolase</keyword>